<reference evidence="1" key="1">
    <citation type="journal article" date="2014" name="PLoS Genet.">
        <title>Signature Gene Expression Reveals Novel Clues to the Molecular Mechanisms of Dimorphic Transition in Penicillium marneffei.</title>
        <authorList>
            <person name="Yang E."/>
            <person name="Wang G."/>
            <person name="Cai J."/>
            <person name="Woo P.C."/>
            <person name="Lau S.K."/>
            <person name="Yuen K.-Y."/>
            <person name="Chow W.-N."/>
            <person name="Lin X."/>
        </authorList>
    </citation>
    <scope>NUCLEOTIDE SEQUENCE [LARGE SCALE GENOMIC DNA]</scope>
    <source>
        <strain evidence="1">PM1</strain>
    </source>
</reference>
<dbReference type="GO" id="GO:0005840">
    <property type="term" value="C:ribosome"/>
    <property type="evidence" value="ECO:0007669"/>
    <property type="project" value="UniProtKB-KW"/>
</dbReference>
<comment type="caution">
    <text evidence="1">The sequence shown here is derived from an EMBL/GenBank/DDBJ whole genome shotgun (WGS) entry which is preliminary data.</text>
</comment>
<gene>
    <name evidence="1" type="ORF">GQ26_0260820</name>
</gene>
<accession>A0A093UY11</accession>
<evidence type="ECO:0000313" key="1">
    <source>
        <dbReference type="EMBL" id="KFX44820.1"/>
    </source>
</evidence>
<sequence>MPVTGGESDPYQWGFAIYRTVYTPQSDELWPSVLEKLEEYMELSWSPLETYYESYPDSLENTIIWDREKFNNASIDDIRKDFRRELLIPEMGDDEVQYEDDEDTVLRKENLFLQKQEELEAEYGEECSRGEICNEFCIMIDEEVFQSILNAPDPKEVTKVHPNGIVGYVKVITTYKEAQRGEFWPGWGKADLRWFWWLYNTDELEREFQMPGRDSPELASYIYNGW</sequence>
<dbReference type="eggNOG" id="ENOG502SX1Y">
    <property type="taxonomic scope" value="Eukaryota"/>
</dbReference>
<keyword evidence="1" id="KW-0689">Ribosomal protein</keyword>
<dbReference type="AlphaFoldDB" id="A0A093UY11"/>
<dbReference type="EMBL" id="JPOX01000026">
    <property type="protein sequence ID" value="KFX44820.1"/>
    <property type="molecule type" value="Genomic_DNA"/>
</dbReference>
<name>A0A093UY11_TALMA</name>
<keyword evidence="1" id="KW-0687">Ribonucleoprotein</keyword>
<dbReference type="HOGENOM" id="CLU_114636_0_0_1"/>
<protein>
    <submittedName>
        <fullName evidence="1">50S ribosomal protein L17</fullName>
    </submittedName>
</protein>
<proteinExistence type="predicted"/>
<organism evidence="1">
    <name type="scientific">Talaromyces marneffei PM1</name>
    <dbReference type="NCBI Taxonomy" id="1077442"/>
    <lineage>
        <taxon>Eukaryota</taxon>
        <taxon>Fungi</taxon>
        <taxon>Dikarya</taxon>
        <taxon>Ascomycota</taxon>
        <taxon>Pezizomycotina</taxon>
        <taxon>Eurotiomycetes</taxon>
        <taxon>Eurotiomycetidae</taxon>
        <taxon>Eurotiales</taxon>
        <taxon>Trichocomaceae</taxon>
        <taxon>Talaromyces</taxon>
        <taxon>Talaromyces sect. Talaromyces</taxon>
    </lineage>
</organism>